<feature type="binding site" evidence="3">
    <location>
        <begin position="359"/>
        <end position="360"/>
    </location>
    <ligand>
        <name>S-methyl-5'-thioadenosine</name>
        <dbReference type="ChEBI" id="CHEBI:17509"/>
    </ligand>
</feature>
<dbReference type="HAMAP" id="MF_00198">
    <property type="entry name" value="Spermidine_synth"/>
    <property type="match status" value="1"/>
</dbReference>
<evidence type="ECO:0000259" key="5">
    <source>
        <dbReference type="PROSITE" id="PS51006"/>
    </source>
</evidence>
<comment type="pathway">
    <text evidence="3">Amine and polyamine biosynthesis; spermidine biosynthesis; spermidine from putrescine: step 1/1.</text>
</comment>
<keyword evidence="3" id="KW-1133">Transmembrane helix</keyword>
<evidence type="ECO:0000256" key="4">
    <source>
        <dbReference type="PROSITE-ProRule" id="PRU00354"/>
    </source>
</evidence>
<feature type="binding site" evidence="3">
    <location>
        <position position="307"/>
    </location>
    <ligand>
        <name>spermidine</name>
        <dbReference type="ChEBI" id="CHEBI:57834"/>
    </ligand>
</feature>
<dbReference type="EC" id="2.5.1.16" evidence="3"/>
<keyword evidence="2 3" id="KW-0620">Polyamine biosynthesis</keyword>
<dbReference type="NCBIfam" id="NF002956">
    <property type="entry name" value="PRK03612.1"/>
    <property type="match status" value="1"/>
</dbReference>
<protein>
    <recommendedName>
        <fullName evidence="3">Polyamine aminopropyltransferase</fullName>
    </recommendedName>
    <alternativeName>
        <fullName evidence="3">Putrescine aminopropyltransferase</fullName>
        <shortName evidence="3">PAPT</shortName>
    </alternativeName>
    <alternativeName>
        <fullName evidence="3">Spermidine synthase</fullName>
        <shortName evidence="3">SPDS</shortName>
        <shortName evidence="3">SPDSY</shortName>
        <ecNumber evidence="3">2.5.1.16</ecNumber>
    </alternativeName>
</protein>
<comment type="subunit">
    <text evidence="3">Homodimer or homotetramer.</text>
</comment>
<feature type="transmembrane region" description="Helical" evidence="3">
    <location>
        <begin position="212"/>
        <end position="230"/>
    </location>
</feature>
<feature type="binding site" evidence="3">
    <location>
        <position position="255"/>
    </location>
    <ligand>
        <name>S-methyl-5'-thioadenosine</name>
        <dbReference type="ChEBI" id="CHEBI:17509"/>
    </ligand>
</feature>
<evidence type="ECO:0000313" key="7">
    <source>
        <dbReference type="Proteomes" id="UP000812982"/>
    </source>
</evidence>
<gene>
    <name evidence="3" type="primary">speE</name>
    <name evidence="6" type="ORF">FR943_11160</name>
</gene>
<organism evidence="6 7">
    <name type="scientific">[Mycobacterium] fortunisiensis</name>
    <dbReference type="NCBI Taxonomy" id="2600579"/>
    <lineage>
        <taxon>Bacteria</taxon>
        <taxon>Bacillati</taxon>
        <taxon>Actinomycetota</taxon>
        <taxon>Actinomycetes</taxon>
        <taxon>Mycobacteriales</taxon>
        <taxon>Mycobacteriaceae</taxon>
        <taxon>Mycolicibacterium</taxon>
    </lineage>
</organism>
<feature type="transmembrane region" description="Helical" evidence="3">
    <location>
        <begin position="76"/>
        <end position="102"/>
    </location>
</feature>
<feature type="domain" description="PABS" evidence="5">
    <location>
        <begin position="225"/>
        <end position="460"/>
    </location>
</feature>
<evidence type="ECO:0000256" key="1">
    <source>
        <dbReference type="ARBA" id="ARBA00022679"/>
    </source>
</evidence>
<feature type="transmembrane region" description="Helical" evidence="3">
    <location>
        <begin position="16"/>
        <end position="35"/>
    </location>
</feature>
<keyword evidence="3" id="KW-1003">Cell membrane</keyword>
<evidence type="ECO:0000256" key="2">
    <source>
        <dbReference type="ARBA" id="ARBA00023115"/>
    </source>
</evidence>
<feature type="binding site" evidence="3">
    <location>
        <position position="327"/>
    </location>
    <ligand>
        <name>S-methyl-5'-thioadenosine</name>
        <dbReference type="ChEBI" id="CHEBI:17509"/>
    </ligand>
</feature>
<feature type="transmembrane region" description="Helical" evidence="3">
    <location>
        <begin position="154"/>
        <end position="172"/>
    </location>
</feature>
<dbReference type="CDD" id="cd02440">
    <property type="entry name" value="AdoMet_MTases"/>
    <property type="match status" value="1"/>
</dbReference>
<dbReference type="Proteomes" id="UP000812982">
    <property type="component" value="Unassembled WGS sequence"/>
</dbReference>
<comment type="caution">
    <text evidence="3">Lacks conserved residue(s) required for the propagation of feature annotation.</text>
</comment>
<comment type="caution">
    <text evidence="6">The sequence shown here is derived from an EMBL/GenBank/DDBJ whole genome shotgun (WGS) entry which is preliminary data.</text>
</comment>
<dbReference type="PROSITE" id="PS51006">
    <property type="entry name" value="PABS_2"/>
    <property type="match status" value="1"/>
</dbReference>
<feature type="active site" description="Proton acceptor" evidence="3 4">
    <location>
        <position position="381"/>
    </location>
</feature>
<evidence type="ECO:0000256" key="3">
    <source>
        <dbReference type="HAMAP-Rule" id="MF_00198"/>
    </source>
</evidence>
<comment type="similarity">
    <text evidence="3">Belongs to the spermidine/spermine synthase family.</text>
</comment>
<comment type="subcellular location">
    <subcellularLocation>
        <location evidence="3">Cell membrane</location>
        <topology evidence="3">Multi-pass membrane protein</topology>
    </subcellularLocation>
</comment>
<feature type="transmembrane region" description="Helical" evidence="3">
    <location>
        <begin position="108"/>
        <end position="134"/>
    </location>
</feature>
<dbReference type="PANTHER" id="PTHR43317:SF1">
    <property type="entry name" value="THERMOSPERMINE SYNTHASE ACAULIS5"/>
    <property type="match status" value="1"/>
</dbReference>
<dbReference type="PROSITE" id="PS01330">
    <property type="entry name" value="PABS_1"/>
    <property type="match status" value="1"/>
</dbReference>
<keyword evidence="3" id="KW-0812">Transmembrane</keyword>
<reference evidence="6 7" key="1">
    <citation type="journal article" date="2021" name="Sci. Rep.">
        <title>Phenotypic and genomic hallmarks of a novel, potentially pathogenic rapidly growing Mycobacterium species related to the Mycobacterium fortuitum complex.</title>
        <authorList>
            <person name="Gharbi R."/>
            <person name="Khanna V."/>
            <person name="Frigui W."/>
            <person name="Mhenni B."/>
            <person name="Brosch R."/>
            <person name="Mardassi H."/>
        </authorList>
    </citation>
    <scope>NUCLEOTIDE SEQUENCE [LARGE SCALE GENOMIC DNA]</scope>
    <source>
        <strain evidence="6 7">TNTM28</strain>
    </source>
</reference>
<keyword evidence="3" id="KW-0472">Membrane</keyword>
<proteinExistence type="inferred from homology"/>
<feature type="transmembrane region" description="Helical" evidence="3">
    <location>
        <begin position="178"/>
        <end position="200"/>
    </location>
</feature>
<dbReference type="InterPro" id="IPR030373">
    <property type="entry name" value="PABS_CS"/>
</dbReference>
<evidence type="ECO:0000313" key="6">
    <source>
        <dbReference type="EMBL" id="MBU9764400.1"/>
    </source>
</evidence>
<dbReference type="InterPro" id="IPR001045">
    <property type="entry name" value="Spermi_synthase"/>
</dbReference>
<accession>A0ABS6KLC7</accession>
<dbReference type="GO" id="GO:0004766">
    <property type="term" value="F:spermidine synthase activity"/>
    <property type="evidence" value="ECO:0007669"/>
    <property type="project" value="UniProtKB-EC"/>
</dbReference>
<keyword evidence="3" id="KW-0745">Spermidine biosynthesis</keyword>
<dbReference type="RefSeq" id="WP_217156898.1">
    <property type="nucleotide sequence ID" value="NZ_VOMB01000016.1"/>
</dbReference>
<dbReference type="InterPro" id="IPR030374">
    <property type="entry name" value="PABS"/>
</dbReference>
<feature type="transmembrane region" description="Helical" evidence="3">
    <location>
        <begin position="47"/>
        <end position="69"/>
    </location>
</feature>
<dbReference type="Pfam" id="PF01564">
    <property type="entry name" value="Spermine_synth"/>
    <property type="match status" value="1"/>
</dbReference>
<name>A0ABS6KLC7_9MYCO</name>
<keyword evidence="1 3" id="KW-0808">Transferase</keyword>
<dbReference type="EMBL" id="VOMB01000016">
    <property type="protein sequence ID" value="MBU9764400.1"/>
    <property type="molecule type" value="Genomic_DNA"/>
</dbReference>
<comment type="catalytic activity">
    <reaction evidence="3">
        <text>S-adenosyl 3-(methylsulfanyl)propylamine + putrescine = S-methyl-5'-thioadenosine + spermidine + H(+)</text>
        <dbReference type="Rhea" id="RHEA:12721"/>
        <dbReference type="ChEBI" id="CHEBI:15378"/>
        <dbReference type="ChEBI" id="CHEBI:17509"/>
        <dbReference type="ChEBI" id="CHEBI:57443"/>
        <dbReference type="ChEBI" id="CHEBI:57834"/>
        <dbReference type="ChEBI" id="CHEBI:326268"/>
        <dbReference type="EC" id="2.5.1.16"/>
    </reaction>
</comment>
<comment type="function">
    <text evidence="3">Catalyzes the irreversible transfer of a propylamine group from the amino donor S-adenosylmethioninamine (decarboxy-AdoMet) to putrescine (1,4-diaminobutane) to yield spermidine.</text>
</comment>
<sequence>MTAVDTAPGDSTRWRALLLAAVAACAACGIVYELALLTLSASLHGGGIVATSLIVAGYVAALGAGALLVKPLLHRAAITFIAVETLLGIIGGLSAAALYVTFAFVGGSLWVLVAGTALIGSLVGAEVPLLMTLLQRGRTAGAADAGRVLANLNAADYLGALIGGLLWPFLLLPQLGMIRGAAATGIINLAAAAVVSLFLLRTVVTRRELTAALSVLATALAVLVTLLIAADGIESTTRQQLYADPIVAFEQSPYQEIVVTRRGTDTRLYLNGALQFSTRDEFRYTESLVYPALGADARSVLILGGGDGLAAREILRQPGIDTIVQVELDAAVVELARTTLRDINHNSLDDPRVRVVIDDAMTWLRQPGSRPAGGFDAVIVDLPDPDTPVLGRLYSTEFYALVARVLAPHGLMVVQAGSPYSTLNAFWRTISTIESAGFAVTPYHVHVPTFGDWGFGLARPNSTPPTPTMPHGTPPLRFLNQQVLDAATVFSPDIAPRPMEPSTLTSPRIVDDMRLGYG</sequence>
<dbReference type="PANTHER" id="PTHR43317">
    <property type="entry name" value="THERMOSPERMINE SYNTHASE ACAULIS5"/>
    <property type="match status" value="1"/>
</dbReference>
<dbReference type="NCBIfam" id="NF037959">
    <property type="entry name" value="MFS_SpdSyn"/>
    <property type="match status" value="1"/>
</dbReference>
<keyword evidence="7" id="KW-1185">Reference proteome</keyword>